<keyword evidence="2" id="KW-1185">Reference proteome</keyword>
<reference evidence="1" key="1">
    <citation type="submission" date="2022-03" db="EMBL/GenBank/DDBJ databases">
        <authorList>
            <person name="Alioto T."/>
            <person name="Alioto T."/>
            <person name="Gomez Garrido J."/>
        </authorList>
    </citation>
    <scope>NUCLEOTIDE SEQUENCE</scope>
</reference>
<evidence type="ECO:0000313" key="2">
    <source>
        <dbReference type="Proteomes" id="UP001295444"/>
    </source>
</evidence>
<dbReference type="PANTHER" id="PTHR31635:SF196">
    <property type="entry name" value="REVERSE TRANSCRIPTASE DOMAIN-CONTAINING PROTEIN-RELATED"/>
    <property type="match status" value="1"/>
</dbReference>
<dbReference type="EMBL" id="OW240917">
    <property type="protein sequence ID" value="CAH2302476.1"/>
    <property type="molecule type" value="Genomic_DNA"/>
</dbReference>
<sequence length="211" mass="24071">MEELSIYSKLSYFKVNYEKCEILPIATSNTATNLIKTTFPFKITTSHIKYLGTKITLKVQDLFDSNNTPLLHTLTRDLKKWNKPHFSWIGRINIIKINIPPTPPRLLYLFQTVPVRVPQSYFKTLQKTLMNIVWSGNRSRIAFTTLTRPKTNGGLGVSEPYKYYLATQFTIIIDWSNPNPGTGMGTASTGDITMADTTPHIPISDRHMLEM</sequence>
<dbReference type="PANTHER" id="PTHR31635">
    <property type="entry name" value="REVERSE TRANSCRIPTASE DOMAIN-CONTAINING PROTEIN-RELATED"/>
    <property type="match status" value="1"/>
</dbReference>
<protein>
    <submittedName>
        <fullName evidence="1">Uncharacterized protein</fullName>
    </submittedName>
</protein>
<dbReference type="Proteomes" id="UP001295444">
    <property type="component" value="Chromosome 06"/>
</dbReference>
<gene>
    <name evidence="1" type="ORF">PECUL_23A039942</name>
</gene>
<name>A0AAD1SJ75_PELCU</name>
<accession>A0AAD1SJ75</accession>
<organism evidence="1 2">
    <name type="scientific">Pelobates cultripes</name>
    <name type="common">Western spadefoot toad</name>
    <dbReference type="NCBI Taxonomy" id="61616"/>
    <lineage>
        <taxon>Eukaryota</taxon>
        <taxon>Metazoa</taxon>
        <taxon>Chordata</taxon>
        <taxon>Craniata</taxon>
        <taxon>Vertebrata</taxon>
        <taxon>Euteleostomi</taxon>
        <taxon>Amphibia</taxon>
        <taxon>Batrachia</taxon>
        <taxon>Anura</taxon>
        <taxon>Pelobatoidea</taxon>
        <taxon>Pelobatidae</taxon>
        <taxon>Pelobates</taxon>
    </lineage>
</organism>
<dbReference type="AlphaFoldDB" id="A0AAD1SJ75"/>
<proteinExistence type="predicted"/>
<evidence type="ECO:0000313" key="1">
    <source>
        <dbReference type="EMBL" id="CAH2302476.1"/>
    </source>
</evidence>